<dbReference type="EMBL" id="NCVQ01000002">
    <property type="protein sequence ID" value="PWZ44543.1"/>
    <property type="molecule type" value="Genomic_DNA"/>
</dbReference>
<dbReference type="SUPFAM" id="SSF54928">
    <property type="entry name" value="RNA-binding domain, RBD"/>
    <property type="match status" value="1"/>
</dbReference>
<dbReference type="GO" id="GO:0003676">
    <property type="term" value="F:nucleic acid binding"/>
    <property type="evidence" value="ECO:0007669"/>
    <property type="project" value="InterPro"/>
</dbReference>
<organism evidence="1 2">
    <name type="scientific">Zea mays</name>
    <name type="common">Maize</name>
    <dbReference type="NCBI Taxonomy" id="4577"/>
    <lineage>
        <taxon>Eukaryota</taxon>
        <taxon>Viridiplantae</taxon>
        <taxon>Streptophyta</taxon>
        <taxon>Embryophyta</taxon>
        <taxon>Tracheophyta</taxon>
        <taxon>Spermatophyta</taxon>
        <taxon>Magnoliopsida</taxon>
        <taxon>Liliopsida</taxon>
        <taxon>Poales</taxon>
        <taxon>Poaceae</taxon>
        <taxon>PACMAD clade</taxon>
        <taxon>Panicoideae</taxon>
        <taxon>Andropogonodae</taxon>
        <taxon>Andropogoneae</taxon>
        <taxon>Tripsacinae</taxon>
        <taxon>Zea</taxon>
    </lineage>
</organism>
<dbReference type="ExpressionAtlas" id="A0A3L6G7I6">
    <property type="expression patterns" value="baseline and differential"/>
</dbReference>
<dbReference type="Proteomes" id="UP000251960">
    <property type="component" value="Chromosome 10"/>
</dbReference>
<dbReference type="InterPro" id="IPR035979">
    <property type="entry name" value="RBD_domain_sf"/>
</dbReference>
<reference evidence="1 2" key="1">
    <citation type="journal article" date="2018" name="Nat. Genet.">
        <title>Extensive intraspecific gene order and gene structural variations between Mo17 and other maize genomes.</title>
        <authorList>
            <person name="Sun S."/>
            <person name="Zhou Y."/>
            <person name="Chen J."/>
            <person name="Shi J."/>
            <person name="Zhao H."/>
            <person name="Zhao H."/>
            <person name="Song W."/>
            <person name="Zhang M."/>
            <person name="Cui Y."/>
            <person name="Dong X."/>
            <person name="Liu H."/>
            <person name="Ma X."/>
            <person name="Jiao Y."/>
            <person name="Wang B."/>
            <person name="Wei X."/>
            <person name="Stein J.C."/>
            <person name="Glaubitz J.C."/>
            <person name="Lu F."/>
            <person name="Yu G."/>
            <person name="Liang C."/>
            <person name="Fengler K."/>
            <person name="Li B."/>
            <person name="Rafalski A."/>
            <person name="Schnable P.S."/>
            <person name="Ware D.H."/>
            <person name="Buckler E.S."/>
            <person name="Lai J."/>
        </authorList>
    </citation>
    <scope>NUCLEOTIDE SEQUENCE [LARGE SCALE GENOMIC DNA]</scope>
    <source>
        <strain evidence="2">cv. Missouri 17</strain>
        <tissue evidence="1">Seedling</tissue>
    </source>
</reference>
<protein>
    <submittedName>
        <fullName evidence="1">Polyadenylate-binding protein RBP47C</fullName>
    </submittedName>
</protein>
<name>A0A3L6G7I6_MAIZE</name>
<accession>A0A3L6G7I6</accession>
<sequence>MYHDVAHVLCNLSSFYDLFTELDDYCTQVILAPRLLVIQMVILLTERFVESNCFVQFVSRTDAEEALQGLNGSLIGKQAVRLSWVRSPSHKQSRGDSVNRRNNMYYGTPFYGGYGYASPVPHPNMYAAAYGTYPLYGNQQLVS</sequence>
<gene>
    <name evidence="1" type="primary">RBP47C</name>
    <name evidence="1" type="ORF">Zm00014a_033499</name>
</gene>
<proteinExistence type="predicted"/>
<comment type="caution">
    <text evidence="1">The sequence shown here is derived from an EMBL/GenBank/DDBJ whole genome shotgun (WGS) entry which is preliminary data.</text>
</comment>
<dbReference type="AlphaFoldDB" id="A0A3L6G7I6"/>
<evidence type="ECO:0000313" key="2">
    <source>
        <dbReference type="Proteomes" id="UP000251960"/>
    </source>
</evidence>
<evidence type="ECO:0000313" key="1">
    <source>
        <dbReference type="EMBL" id="PWZ44543.1"/>
    </source>
</evidence>
<dbReference type="Gene3D" id="3.30.70.330">
    <property type="match status" value="1"/>
</dbReference>
<dbReference type="InterPro" id="IPR012677">
    <property type="entry name" value="Nucleotide-bd_a/b_plait_sf"/>
</dbReference>